<sequence length="70" mass="7183">MTARRALGSGPHDTHSIRAPQADLIDSLPGIRMPDVADLRARGVLGPHPVTAPSPRRSLGAGAHAAEDSG</sequence>
<evidence type="ECO:0000256" key="1">
    <source>
        <dbReference type="SAM" id="MobiDB-lite"/>
    </source>
</evidence>
<feature type="region of interest" description="Disordered" evidence="1">
    <location>
        <begin position="1"/>
        <end position="24"/>
    </location>
</feature>
<evidence type="ECO:0000313" key="2">
    <source>
        <dbReference type="EMBL" id="MCG0068177.1"/>
    </source>
</evidence>
<dbReference type="EMBL" id="JAKKZF010000201">
    <property type="protein sequence ID" value="MCG0068177.1"/>
    <property type="molecule type" value="Genomic_DNA"/>
</dbReference>
<gene>
    <name evidence="2" type="ORF">L0F81_33770</name>
</gene>
<protein>
    <submittedName>
        <fullName evidence="2">Uncharacterized protein</fullName>
    </submittedName>
</protein>
<proteinExistence type="predicted"/>
<evidence type="ECO:0000313" key="3">
    <source>
        <dbReference type="Proteomes" id="UP001299012"/>
    </source>
</evidence>
<reference evidence="2 3" key="1">
    <citation type="submission" date="2022-01" db="EMBL/GenBank/DDBJ databases">
        <title>Draft Genome Sequences of Seven Type Strains of the Genus Streptomyces.</title>
        <authorList>
            <person name="Aziz S."/>
            <person name="Coretto E."/>
            <person name="Chronakova A."/>
            <person name="Sproer C."/>
            <person name="Huber K."/>
            <person name="Nouioui I."/>
            <person name="Gross H."/>
        </authorList>
    </citation>
    <scope>NUCLEOTIDE SEQUENCE [LARGE SCALE GENOMIC DNA]</scope>
    <source>
        <strain evidence="2 3">DSM 41685</strain>
    </source>
</reference>
<comment type="caution">
    <text evidence="2">The sequence shown here is derived from an EMBL/GenBank/DDBJ whole genome shotgun (WGS) entry which is preliminary data.</text>
</comment>
<organism evidence="2 3">
    <name type="scientific">Streptomyces tricolor</name>
    <dbReference type="NCBI Taxonomy" id="68277"/>
    <lineage>
        <taxon>Bacteria</taxon>
        <taxon>Bacillati</taxon>
        <taxon>Actinomycetota</taxon>
        <taxon>Actinomycetes</taxon>
        <taxon>Kitasatosporales</taxon>
        <taxon>Streptomycetaceae</taxon>
        <taxon>Streptomyces</taxon>
        <taxon>Streptomyces violaceoruber group</taxon>
    </lineage>
</organism>
<dbReference type="Proteomes" id="UP001299012">
    <property type="component" value="Unassembled WGS sequence"/>
</dbReference>
<feature type="region of interest" description="Disordered" evidence="1">
    <location>
        <begin position="44"/>
        <end position="70"/>
    </location>
</feature>
<accession>A0ABS9JRJ1</accession>
<keyword evidence="3" id="KW-1185">Reference proteome</keyword>
<name>A0ABS9JRJ1_9ACTN</name>
<dbReference type="RefSeq" id="WP_086701368.1">
    <property type="nucleotide sequence ID" value="NZ_JAKKZF010000201.1"/>
</dbReference>